<dbReference type="RefSeq" id="WP_245705638.1">
    <property type="nucleotide sequence ID" value="NZ_FOIT01000003.1"/>
</dbReference>
<dbReference type="InterPro" id="IPR029033">
    <property type="entry name" value="His_PPase_superfam"/>
</dbReference>
<reference evidence="1 2" key="1">
    <citation type="submission" date="2016-10" db="EMBL/GenBank/DDBJ databases">
        <authorList>
            <person name="Varghese N."/>
            <person name="Submissions S."/>
        </authorList>
    </citation>
    <scope>NUCLEOTIDE SEQUENCE [LARGE SCALE GENOMIC DNA]</scope>
    <source>
        <strain evidence="1 2">IBRC-M10081</strain>
    </source>
</reference>
<protein>
    <submittedName>
        <fullName evidence="1">2,3-bisphosphoglycerate-dependent phosphoglycerate mutase</fullName>
    </submittedName>
</protein>
<dbReference type="EMBL" id="FOIT01000003">
    <property type="protein sequence ID" value="SEV99096.1"/>
    <property type="molecule type" value="Genomic_DNA"/>
</dbReference>
<gene>
    <name evidence="1" type="ORF">SAMN05192557_1094</name>
</gene>
<dbReference type="GO" id="GO:0016791">
    <property type="term" value="F:phosphatase activity"/>
    <property type="evidence" value="ECO:0007669"/>
    <property type="project" value="TreeGrafter"/>
</dbReference>
<dbReference type="PANTHER" id="PTHR48100">
    <property type="entry name" value="BROAD-SPECIFICITY PHOSPHATASE YOR283W-RELATED"/>
    <property type="match status" value="1"/>
</dbReference>
<dbReference type="PANTHER" id="PTHR48100:SF59">
    <property type="entry name" value="ADENOSYLCOBALAMIN_ALPHA-RIBAZOLE PHOSPHATASE"/>
    <property type="match status" value="1"/>
</dbReference>
<name>A0A662Z533_9STAP</name>
<dbReference type="Pfam" id="PF00300">
    <property type="entry name" value="His_Phos_1"/>
    <property type="match status" value="1"/>
</dbReference>
<dbReference type="AlphaFoldDB" id="A0A662Z533"/>
<dbReference type="InterPro" id="IPR013078">
    <property type="entry name" value="His_Pase_superF_clade-1"/>
</dbReference>
<evidence type="ECO:0000313" key="1">
    <source>
        <dbReference type="EMBL" id="SEV99096.1"/>
    </source>
</evidence>
<dbReference type="SUPFAM" id="SSF53254">
    <property type="entry name" value="Phosphoglycerate mutase-like"/>
    <property type="match status" value="1"/>
</dbReference>
<sequence>MEGLIYLETNLYFVRHAHSKYTPDELGRPLSADGFNDAKIVTELLNREAIDYVYSSPYKRAIQTVEGVAKYIDKEIELVEDFKERILAGNPVEDFTAAIEKVWEDYDYSWKDGESNNVAQERGANATLQVLERNLGKNIVIGTHGNIMVLIMNYFDNKYGYDFWKDLEMPDIYKLSFNKMKLIDVQRIWKISNHLW</sequence>
<dbReference type="InterPro" id="IPR050275">
    <property type="entry name" value="PGM_Phosphatase"/>
</dbReference>
<evidence type="ECO:0000313" key="2">
    <source>
        <dbReference type="Proteomes" id="UP000243605"/>
    </source>
</evidence>
<organism evidence="1 2">
    <name type="scientific">Aliicoccus persicus</name>
    <dbReference type="NCBI Taxonomy" id="930138"/>
    <lineage>
        <taxon>Bacteria</taxon>
        <taxon>Bacillati</taxon>
        <taxon>Bacillota</taxon>
        <taxon>Bacilli</taxon>
        <taxon>Bacillales</taxon>
        <taxon>Staphylococcaceae</taxon>
        <taxon>Aliicoccus</taxon>
    </lineage>
</organism>
<accession>A0A662Z533</accession>
<dbReference type="SMART" id="SM00855">
    <property type="entry name" value="PGAM"/>
    <property type="match status" value="1"/>
</dbReference>
<dbReference type="Gene3D" id="3.40.50.1240">
    <property type="entry name" value="Phosphoglycerate mutase-like"/>
    <property type="match status" value="1"/>
</dbReference>
<dbReference type="Proteomes" id="UP000243605">
    <property type="component" value="Unassembled WGS sequence"/>
</dbReference>
<proteinExistence type="predicted"/>
<dbReference type="GO" id="GO:0005737">
    <property type="term" value="C:cytoplasm"/>
    <property type="evidence" value="ECO:0007669"/>
    <property type="project" value="TreeGrafter"/>
</dbReference>
<keyword evidence="2" id="KW-1185">Reference proteome</keyword>
<dbReference type="CDD" id="cd07067">
    <property type="entry name" value="HP_PGM_like"/>
    <property type="match status" value="1"/>
</dbReference>